<proteinExistence type="predicted"/>
<dbReference type="Gene3D" id="2.30.29.30">
    <property type="entry name" value="Pleckstrin-homology domain (PH domain)/Phosphotyrosine-binding domain (PTB)"/>
    <property type="match status" value="1"/>
</dbReference>
<evidence type="ECO:0000259" key="3">
    <source>
        <dbReference type="PROSITE" id="PS50003"/>
    </source>
</evidence>
<reference evidence="4" key="1">
    <citation type="submission" date="2014-11" db="EMBL/GenBank/DDBJ databases">
        <authorList>
            <person name="Otto D Thomas"/>
            <person name="Naeem Raeece"/>
        </authorList>
    </citation>
    <scope>NUCLEOTIDE SEQUENCE</scope>
</reference>
<gene>
    <name evidence="4" type="ORF">Cvel_10251</name>
</gene>
<dbReference type="AlphaFoldDB" id="A0A0G4I256"/>
<evidence type="ECO:0000256" key="2">
    <source>
        <dbReference type="SAM" id="MobiDB-lite"/>
    </source>
</evidence>
<dbReference type="SUPFAM" id="SSF50729">
    <property type="entry name" value="PH domain-like"/>
    <property type="match status" value="1"/>
</dbReference>
<feature type="region of interest" description="Disordered" evidence="2">
    <location>
        <begin position="402"/>
        <end position="421"/>
    </location>
</feature>
<feature type="domain" description="PH" evidence="3">
    <location>
        <begin position="20"/>
        <end position="132"/>
    </location>
</feature>
<sequence length="491" mass="56234">MTTQLNEEVLWALAQSKGRPAKAEGLVWRQESTGNTKGFRQKHCVLKANFLFQFEQKEDTTPSACLCLEEAKVTRLFDSFPFDGLPPGKRWFCISISFSSVLIPQHAREHVLALEGERHYREWAGALEEASTAALHHQLSESEDRYAAAMRECKRLTRLLSEAKAETVKSEAKAEKEKDALREQYEALEKTHEEACAARDAYRQARTEIRKQRTYIERLKQDVIRTENEVAEAEEDLRLELAFVEADEMSYEEEVTQRKRIDRLRQQVLVHRAAAMSHSLTVRGAVLEQHIREVTDGECDRELILMAKNLLQRHSHALSLIPTSDIDPYPGSAAKLDQWGRIPAETDPEYLIPAHQERAGWSVRYAQRQIPDVPPESTGDDDDSDEILAVRSAALMERALKKQPERRVLHSTHEETSRSREKLVKKVKAMNLEVDESLRSYSKAQKELLSLRAHVTKIQQRIHEHNAICPAALNPQDTSDRLEDWLDPVGL</sequence>
<dbReference type="InterPro" id="IPR001849">
    <property type="entry name" value="PH_domain"/>
</dbReference>
<name>A0A0G4I256_9ALVE</name>
<organism evidence="4">
    <name type="scientific">Chromera velia CCMP2878</name>
    <dbReference type="NCBI Taxonomy" id="1169474"/>
    <lineage>
        <taxon>Eukaryota</taxon>
        <taxon>Sar</taxon>
        <taxon>Alveolata</taxon>
        <taxon>Colpodellida</taxon>
        <taxon>Chromeraceae</taxon>
        <taxon>Chromera</taxon>
    </lineage>
</organism>
<evidence type="ECO:0000313" key="4">
    <source>
        <dbReference type="EMBL" id="CEM50895.1"/>
    </source>
</evidence>
<evidence type="ECO:0000256" key="1">
    <source>
        <dbReference type="SAM" id="Coils"/>
    </source>
</evidence>
<accession>A0A0G4I256</accession>
<keyword evidence="1" id="KW-0175">Coiled coil</keyword>
<protein>
    <recommendedName>
        <fullName evidence="3">PH domain-containing protein</fullName>
    </recommendedName>
</protein>
<dbReference type="VEuPathDB" id="CryptoDB:Cvel_10251"/>
<dbReference type="PROSITE" id="PS50003">
    <property type="entry name" value="PH_DOMAIN"/>
    <property type="match status" value="1"/>
</dbReference>
<dbReference type="EMBL" id="CDMZ01004782">
    <property type="protein sequence ID" value="CEM50895.1"/>
    <property type="molecule type" value="Genomic_DNA"/>
</dbReference>
<feature type="coiled-coil region" evidence="1">
    <location>
        <begin position="139"/>
        <end position="254"/>
    </location>
</feature>
<dbReference type="InterPro" id="IPR011993">
    <property type="entry name" value="PH-like_dom_sf"/>
</dbReference>